<evidence type="ECO:0000259" key="1">
    <source>
        <dbReference type="Pfam" id="PF13460"/>
    </source>
</evidence>
<dbReference type="SUPFAM" id="SSF51735">
    <property type="entry name" value="NAD(P)-binding Rossmann-fold domains"/>
    <property type="match status" value="1"/>
</dbReference>
<dbReference type="RefSeq" id="WP_209628279.1">
    <property type="nucleotide sequence ID" value="NZ_PRDG01000004.1"/>
</dbReference>
<comment type="caution">
    <text evidence="2">The sequence shown here is derived from an EMBL/GenBank/DDBJ whole genome shotgun (WGS) entry which is preliminary data.</text>
</comment>
<name>A0ABS5B4V7_9STRE</name>
<evidence type="ECO:0000313" key="2">
    <source>
        <dbReference type="EMBL" id="MBP2623780.1"/>
    </source>
</evidence>
<dbReference type="Gene3D" id="3.40.50.720">
    <property type="entry name" value="NAD(P)-binding Rossmann-like Domain"/>
    <property type="match status" value="1"/>
</dbReference>
<reference evidence="2 3" key="1">
    <citation type="submission" date="2018-02" db="EMBL/GenBank/DDBJ databases">
        <title>Draft genome sequence of Streptococcus oricebi CCUG 70868T type strain.</title>
        <authorList>
            <person name="Mendez V."/>
            <person name="Salva-Serra F."/>
            <person name="Jaen-Luchoro D."/>
            <person name="Gonzales-Siles L."/>
            <person name="Karlsson R."/>
            <person name="Engstrom-Jakobsson H."/>
            <person name="Busquets A."/>
            <person name="Gomila M."/>
            <person name="Pineiro-Iglesias B."/>
            <person name="Bennasar-Figueras A."/>
            <person name="Seeger M."/>
            <person name="Moore E."/>
        </authorList>
    </citation>
    <scope>NUCLEOTIDE SEQUENCE [LARGE SCALE GENOMIC DNA]</scope>
    <source>
        <strain evidence="2 3">CCUG 70868</strain>
    </source>
</reference>
<keyword evidence="3" id="KW-1185">Reference proteome</keyword>
<dbReference type="InterPro" id="IPR036291">
    <property type="entry name" value="NAD(P)-bd_dom_sf"/>
</dbReference>
<proteinExistence type="predicted"/>
<dbReference type="InterPro" id="IPR016040">
    <property type="entry name" value="NAD(P)-bd_dom"/>
</dbReference>
<dbReference type="PANTHER" id="PTHR43355:SF2">
    <property type="entry name" value="FLAVIN REDUCTASE (NADPH)"/>
    <property type="match status" value="1"/>
</dbReference>
<gene>
    <name evidence="2" type="ORF">C4K46_07475</name>
</gene>
<evidence type="ECO:0000313" key="3">
    <source>
        <dbReference type="Proteomes" id="UP001519296"/>
    </source>
</evidence>
<dbReference type="Proteomes" id="UP001519296">
    <property type="component" value="Unassembled WGS sequence"/>
</dbReference>
<feature type="domain" description="NAD(P)-binding" evidence="1">
    <location>
        <begin position="8"/>
        <end position="161"/>
    </location>
</feature>
<dbReference type="EMBL" id="PRDG01000004">
    <property type="protein sequence ID" value="MBP2623780.1"/>
    <property type="molecule type" value="Genomic_DNA"/>
</dbReference>
<dbReference type="InterPro" id="IPR051606">
    <property type="entry name" value="Polyketide_Oxido-like"/>
</dbReference>
<organism evidence="2 3">
    <name type="scientific">Streptococcus oricebi</name>
    <dbReference type="NCBI Taxonomy" id="1547447"/>
    <lineage>
        <taxon>Bacteria</taxon>
        <taxon>Bacillati</taxon>
        <taxon>Bacillota</taxon>
        <taxon>Bacilli</taxon>
        <taxon>Lactobacillales</taxon>
        <taxon>Streptococcaceae</taxon>
        <taxon>Streptococcus</taxon>
    </lineage>
</organism>
<dbReference type="PANTHER" id="PTHR43355">
    <property type="entry name" value="FLAVIN REDUCTASE (NADPH)"/>
    <property type="match status" value="1"/>
</dbReference>
<accession>A0ABS5B4V7</accession>
<protein>
    <submittedName>
        <fullName evidence="2">Saccharopine dehydrogenase</fullName>
    </submittedName>
</protein>
<sequence length="218" mass="24595">MTKVLVLGATGRTGKLIIEELAKNQSLQIIAAIRKANDISRLPKIERKIKTHLVDIENAESIEKAIEQVDIIVHAIRLRGNIPENALVELDKRIRQAIPPTKEIPMIIVGGAGSLKMNSGKYFWEDPHFPTQTLPRGRAHAQLRIYLEEHSFKDKWAYLVPPPAYIPEGIRLGTYKQAELDLEEDFLNEQISYSDFAIAISDAVREEWQGVHLIASST</sequence>
<dbReference type="Pfam" id="PF13460">
    <property type="entry name" value="NAD_binding_10"/>
    <property type="match status" value="1"/>
</dbReference>